<feature type="domain" description="T6SS Phospholipase effector Tle1-like catalytic" evidence="1">
    <location>
        <begin position="9"/>
        <end position="311"/>
    </location>
</feature>
<dbReference type="SUPFAM" id="SSF53474">
    <property type="entry name" value="alpha/beta-Hydrolases"/>
    <property type="match status" value="1"/>
</dbReference>
<reference evidence="2" key="1">
    <citation type="journal article" date="2023" name="Mol. Phylogenet. Evol.">
        <title>Genome-scale phylogeny and comparative genomics of the fungal order Sordariales.</title>
        <authorList>
            <person name="Hensen N."/>
            <person name="Bonometti L."/>
            <person name="Westerberg I."/>
            <person name="Brannstrom I.O."/>
            <person name="Guillou S."/>
            <person name="Cros-Aarteil S."/>
            <person name="Calhoun S."/>
            <person name="Haridas S."/>
            <person name="Kuo A."/>
            <person name="Mondo S."/>
            <person name="Pangilinan J."/>
            <person name="Riley R."/>
            <person name="LaButti K."/>
            <person name="Andreopoulos B."/>
            <person name="Lipzen A."/>
            <person name="Chen C."/>
            <person name="Yan M."/>
            <person name="Daum C."/>
            <person name="Ng V."/>
            <person name="Clum A."/>
            <person name="Steindorff A."/>
            <person name="Ohm R.A."/>
            <person name="Martin F."/>
            <person name="Silar P."/>
            <person name="Natvig D.O."/>
            <person name="Lalanne C."/>
            <person name="Gautier V."/>
            <person name="Ament-Velasquez S.L."/>
            <person name="Kruys A."/>
            <person name="Hutchinson M.I."/>
            <person name="Powell A.J."/>
            <person name="Barry K."/>
            <person name="Miller A.N."/>
            <person name="Grigoriev I.V."/>
            <person name="Debuchy R."/>
            <person name="Gladieux P."/>
            <person name="Hiltunen Thoren M."/>
            <person name="Johannesson H."/>
        </authorList>
    </citation>
    <scope>NUCLEOTIDE SEQUENCE</scope>
    <source>
        <strain evidence="2">SMH4131-1</strain>
    </source>
</reference>
<dbReference type="Proteomes" id="UP001286456">
    <property type="component" value="Unassembled WGS sequence"/>
</dbReference>
<dbReference type="PANTHER" id="PTHR33840">
    <property type="match status" value="1"/>
</dbReference>
<name>A0AAE0IY83_9PEZI</name>
<evidence type="ECO:0000313" key="3">
    <source>
        <dbReference type="Proteomes" id="UP001286456"/>
    </source>
</evidence>
<dbReference type="EMBL" id="JAUEPO010000002">
    <property type="protein sequence ID" value="KAK3333270.1"/>
    <property type="molecule type" value="Genomic_DNA"/>
</dbReference>
<comment type="caution">
    <text evidence="2">The sequence shown here is derived from an EMBL/GenBank/DDBJ whole genome shotgun (WGS) entry which is preliminary data.</text>
</comment>
<gene>
    <name evidence="2" type="ORF">B0T19DRAFT_448870</name>
</gene>
<evidence type="ECO:0000313" key="2">
    <source>
        <dbReference type="EMBL" id="KAK3333270.1"/>
    </source>
</evidence>
<dbReference type="PANTHER" id="PTHR33840:SF1">
    <property type="entry name" value="TLE1 PHOSPHOLIPASE DOMAIN-CONTAINING PROTEIN"/>
    <property type="match status" value="1"/>
</dbReference>
<dbReference type="Pfam" id="PF09994">
    <property type="entry name" value="T6SS_Tle1-like_cat"/>
    <property type="match status" value="1"/>
</dbReference>
<keyword evidence="3" id="KW-1185">Reference proteome</keyword>
<reference evidence="2" key="2">
    <citation type="submission" date="2023-06" db="EMBL/GenBank/DDBJ databases">
        <authorList>
            <consortium name="Lawrence Berkeley National Laboratory"/>
            <person name="Haridas S."/>
            <person name="Hensen N."/>
            <person name="Bonometti L."/>
            <person name="Westerberg I."/>
            <person name="Brannstrom I.O."/>
            <person name="Guillou S."/>
            <person name="Cros-Aarteil S."/>
            <person name="Calhoun S."/>
            <person name="Kuo A."/>
            <person name="Mondo S."/>
            <person name="Pangilinan J."/>
            <person name="Riley R."/>
            <person name="Labutti K."/>
            <person name="Andreopoulos B."/>
            <person name="Lipzen A."/>
            <person name="Chen C."/>
            <person name="Yanf M."/>
            <person name="Daum C."/>
            <person name="Ng V."/>
            <person name="Clum A."/>
            <person name="Steindorff A."/>
            <person name="Ohm R."/>
            <person name="Martin F."/>
            <person name="Silar P."/>
            <person name="Natvig D."/>
            <person name="Lalanne C."/>
            <person name="Gautier V."/>
            <person name="Ament-Velasquez S.L."/>
            <person name="Kruys A."/>
            <person name="Hutchinson M.I."/>
            <person name="Powell A.J."/>
            <person name="Barry K."/>
            <person name="Miller A.N."/>
            <person name="Grigoriev I.V."/>
            <person name="Debuchy R."/>
            <person name="Gladieux P."/>
            <person name="Thoren M.H."/>
            <person name="Johannesson H."/>
        </authorList>
    </citation>
    <scope>NUCLEOTIDE SEQUENCE</scope>
    <source>
        <strain evidence="2">SMH4131-1</strain>
    </source>
</reference>
<accession>A0AAE0IY83</accession>
<dbReference type="InterPro" id="IPR029058">
    <property type="entry name" value="AB_hydrolase_fold"/>
</dbReference>
<evidence type="ECO:0000259" key="1">
    <source>
        <dbReference type="Pfam" id="PF09994"/>
    </source>
</evidence>
<protein>
    <recommendedName>
        <fullName evidence="1">T6SS Phospholipase effector Tle1-like catalytic domain-containing protein</fullName>
    </recommendedName>
</protein>
<dbReference type="AlphaFoldDB" id="A0AAE0IY83"/>
<organism evidence="2 3">
    <name type="scientific">Cercophora scortea</name>
    <dbReference type="NCBI Taxonomy" id="314031"/>
    <lineage>
        <taxon>Eukaryota</taxon>
        <taxon>Fungi</taxon>
        <taxon>Dikarya</taxon>
        <taxon>Ascomycota</taxon>
        <taxon>Pezizomycotina</taxon>
        <taxon>Sordariomycetes</taxon>
        <taxon>Sordariomycetidae</taxon>
        <taxon>Sordariales</taxon>
        <taxon>Lasiosphaeriaceae</taxon>
        <taxon>Cercophora</taxon>
    </lineage>
</organism>
<proteinExistence type="predicted"/>
<sequence length="559" mass="62364">MNSFWPARKRLIICCDGTWMDSDTGYTKPSYMNPAGKAQTPSNVTRISRSLKRICSDGRLQIIEYHCGVGSSGTISDLISGGAFGLGISENIRASYAFICANYCDGDEIIIIGFSRGAFTARSIAGMVSDIGLLTRAGMDYFYPIYKDTQNWRTLDYQDPFPTIPFDNKPKGENAAPKYRQILVERGLTRINENAGNGTMIKVKAVAVWDTVGSLGIPNVGWLARLGLPHSTKEYRFFDTSLSDRIEHAFHALALDEHRKPFSPTLWERTAANKGTTDLRQVWFPGNHGNVGGGWQDAGMANISLAWMMDQLASIGVEFDEATIVRVFTQLERSYRDMPNPDNHICGVRFSKTSPSTRHWAIEPICESNVPIRPWGLGGLRASKGTLSKLVGYDLRCPGTYKKLDPATGDRTRAFLEDTHERIHSSVRVRLSVEGLGLNDVHVWEAPALKGNWRLRKTSERFVDPISATVATWEPAMTAQIAKTLVAYAIDQQRPLSVLQGKKERWVWEWCGPEKDAPPERVLVEEPLGPYERQLLRLSGGVPNVYEFAEGVKVRDEDA</sequence>
<dbReference type="InterPro" id="IPR018712">
    <property type="entry name" value="Tle1-like_cat"/>
</dbReference>